<dbReference type="Gene3D" id="3.40.50.80">
    <property type="entry name" value="Nucleotide-binding domain of ferredoxin-NADP reductase (FNR) module"/>
    <property type="match status" value="1"/>
</dbReference>
<dbReference type="InterPro" id="IPR013113">
    <property type="entry name" value="SIP_FAD-bd"/>
</dbReference>
<dbReference type="SUPFAM" id="SSF63380">
    <property type="entry name" value="Riboflavin synthase domain-like"/>
    <property type="match status" value="1"/>
</dbReference>
<keyword evidence="3" id="KW-1185">Reference proteome</keyword>
<dbReference type="InterPro" id="IPR017927">
    <property type="entry name" value="FAD-bd_FR_type"/>
</dbReference>
<dbReference type="InterPro" id="IPR039374">
    <property type="entry name" value="SIP_fam"/>
</dbReference>
<name>A0A4Q2IL33_9SPHN</name>
<evidence type="ECO:0000313" key="2">
    <source>
        <dbReference type="EMBL" id="RXZ29981.1"/>
    </source>
</evidence>
<sequence length="222" mass="23331">MKRAAIAAIEDVADGFRLVTLRGAALEGASWAPGHKIQVAMGSTFVARTYTPMDWDAAAGSTRILGYAHGGGPGSAWLRGLRVGDECELFGPRSSLDTGRATLPLAAFGDETSIGLAYALASTNRLDPMRCCFEVNDIRSASQVLARLGLQGATLVGKRGDDAHLSDLEAALGPTVAAGGSFVLTGKASTIQRLRQNLRWEGVSTARILTKAYWAPGKRGLD</sequence>
<dbReference type="Proteomes" id="UP000292347">
    <property type="component" value="Unassembled WGS sequence"/>
</dbReference>
<dbReference type="PANTHER" id="PTHR30157:SF0">
    <property type="entry name" value="NADPH-DEPENDENT FERRIC-CHELATE REDUCTASE"/>
    <property type="match status" value="1"/>
</dbReference>
<dbReference type="Pfam" id="PF08021">
    <property type="entry name" value="FAD_binding_9"/>
    <property type="match status" value="1"/>
</dbReference>
<dbReference type="PROSITE" id="PS51384">
    <property type="entry name" value="FAD_FR"/>
    <property type="match status" value="1"/>
</dbReference>
<protein>
    <submittedName>
        <fullName evidence="2">Siderophore-interacting protein</fullName>
    </submittedName>
</protein>
<dbReference type="Gene3D" id="2.40.30.10">
    <property type="entry name" value="Translation factors"/>
    <property type="match status" value="1"/>
</dbReference>
<proteinExistence type="predicted"/>
<dbReference type="OrthoDB" id="9814826at2"/>
<dbReference type="EMBL" id="SDPT01000004">
    <property type="protein sequence ID" value="RXZ29981.1"/>
    <property type="molecule type" value="Genomic_DNA"/>
</dbReference>
<gene>
    <name evidence="2" type="ORF">EO081_16645</name>
</gene>
<feature type="domain" description="FAD-binding FR-type" evidence="1">
    <location>
        <begin position="1"/>
        <end position="99"/>
    </location>
</feature>
<evidence type="ECO:0000259" key="1">
    <source>
        <dbReference type="PROSITE" id="PS51384"/>
    </source>
</evidence>
<comment type="caution">
    <text evidence="2">The sequence shown here is derived from an EMBL/GenBank/DDBJ whole genome shotgun (WGS) entry which is preliminary data.</text>
</comment>
<organism evidence="2 3">
    <name type="scientific">Sphingomonas desiccabilis</name>
    <dbReference type="NCBI Taxonomy" id="429134"/>
    <lineage>
        <taxon>Bacteria</taxon>
        <taxon>Pseudomonadati</taxon>
        <taxon>Pseudomonadota</taxon>
        <taxon>Alphaproteobacteria</taxon>
        <taxon>Sphingomonadales</taxon>
        <taxon>Sphingomonadaceae</taxon>
        <taxon>Sphingomonas</taxon>
    </lineage>
</organism>
<evidence type="ECO:0000313" key="3">
    <source>
        <dbReference type="Proteomes" id="UP000292347"/>
    </source>
</evidence>
<dbReference type="InterPro" id="IPR017938">
    <property type="entry name" value="Riboflavin_synthase-like_b-brl"/>
</dbReference>
<dbReference type="AlphaFoldDB" id="A0A4Q2IL33"/>
<reference evidence="2 3" key="1">
    <citation type="submission" date="2019-01" db="EMBL/GenBank/DDBJ databases">
        <title>Sphingomonas mucosissima sp. nov. and Sphingomonas desiccabilis sp. nov., from biological soil crusts in the Colorado Plateau, USA.</title>
        <authorList>
            <person name="Zhu D."/>
        </authorList>
    </citation>
    <scope>NUCLEOTIDE SEQUENCE [LARGE SCALE GENOMIC DNA]</scope>
    <source>
        <strain evidence="2 3">CP1D</strain>
    </source>
</reference>
<dbReference type="PANTHER" id="PTHR30157">
    <property type="entry name" value="FERRIC REDUCTASE, NADPH-DEPENDENT"/>
    <property type="match status" value="1"/>
</dbReference>
<dbReference type="GO" id="GO:0016491">
    <property type="term" value="F:oxidoreductase activity"/>
    <property type="evidence" value="ECO:0007669"/>
    <property type="project" value="InterPro"/>
</dbReference>
<accession>A0A4Q2IL33</accession>
<dbReference type="InterPro" id="IPR039261">
    <property type="entry name" value="FNR_nucleotide-bd"/>
</dbReference>